<evidence type="ECO:0000313" key="2">
    <source>
        <dbReference type="Proteomes" id="UP000320762"/>
    </source>
</evidence>
<accession>A0A550CVN3</accession>
<dbReference type="AlphaFoldDB" id="A0A550CVN3"/>
<dbReference type="EMBL" id="VDMD01000001">
    <property type="protein sequence ID" value="TRM68849.1"/>
    <property type="molecule type" value="Genomic_DNA"/>
</dbReference>
<keyword evidence="2" id="KW-1185">Reference proteome</keyword>
<organism evidence="1 2">
    <name type="scientific">Schizophyllum amplum</name>
    <dbReference type="NCBI Taxonomy" id="97359"/>
    <lineage>
        <taxon>Eukaryota</taxon>
        <taxon>Fungi</taxon>
        <taxon>Dikarya</taxon>
        <taxon>Basidiomycota</taxon>
        <taxon>Agaricomycotina</taxon>
        <taxon>Agaricomycetes</taxon>
        <taxon>Agaricomycetidae</taxon>
        <taxon>Agaricales</taxon>
        <taxon>Schizophyllaceae</taxon>
        <taxon>Schizophyllum</taxon>
    </lineage>
</organism>
<sequence>MIPLRTFLLCTPVPSLNLRSSLCTPVPSLNPRPLSEPSSPLCTLVPLFTPHPSAHRSAPSAHSAPLSPLRTPHHPRHSLDLVAHLHNLELISLITWLLGQVWSLKLPVS</sequence>
<gene>
    <name evidence="1" type="ORF">BD626DRAFT_1604</name>
</gene>
<dbReference type="Proteomes" id="UP000320762">
    <property type="component" value="Unassembled WGS sequence"/>
</dbReference>
<proteinExistence type="predicted"/>
<protein>
    <submittedName>
        <fullName evidence="1">Uncharacterized protein</fullName>
    </submittedName>
</protein>
<name>A0A550CVN3_9AGAR</name>
<comment type="caution">
    <text evidence="1">The sequence shown here is derived from an EMBL/GenBank/DDBJ whole genome shotgun (WGS) entry which is preliminary data.</text>
</comment>
<reference evidence="1 2" key="1">
    <citation type="journal article" date="2019" name="New Phytol.">
        <title>Comparative genomics reveals unique wood-decay strategies and fruiting body development in the Schizophyllaceae.</title>
        <authorList>
            <person name="Almasi E."/>
            <person name="Sahu N."/>
            <person name="Krizsan K."/>
            <person name="Balint B."/>
            <person name="Kovacs G.M."/>
            <person name="Kiss B."/>
            <person name="Cseklye J."/>
            <person name="Drula E."/>
            <person name="Henrissat B."/>
            <person name="Nagy I."/>
            <person name="Chovatia M."/>
            <person name="Adam C."/>
            <person name="LaButti K."/>
            <person name="Lipzen A."/>
            <person name="Riley R."/>
            <person name="Grigoriev I.V."/>
            <person name="Nagy L.G."/>
        </authorList>
    </citation>
    <scope>NUCLEOTIDE SEQUENCE [LARGE SCALE GENOMIC DNA]</scope>
    <source>
        <strain evidence="1 2">NL-1724</strain>
    </source>
</reference>
<evidence type="ECO:0000313" key="1">
    <source>
        <dbReference type="EMBL" id="TRM68849.1"/>
    </source>
</evidence>